<name>A0A196S9S2_BLAHN</name>
<dbReference type="PANTHER" id="PTHR19229:SF36">
    <property type="entry name" value="ATP-BINDING CASSETTE SUB-FAMILY A MEMBER 2"/>
    <property type="match status" value="1"/>
</dbReference>
<feature type="transmembrane region" description="Helical" evidence="11">
    <location>
        <begin position="378"/>
        <end position="402"/>
    </location>
</feature>
<dbReference type="InterPro" id="IPR027417">
    <property type="entry name" value="P-loop_NTPase"/>
</dbReference>
<dbReference type="OrthoDB" id="8061355at2759"/>
<dbReference type="CDD" id="cd03263">
    <property type="entry name" value="ABC_subfamily_A"/>
    <property type="match status" value="2"/>
</dbReference>
<feature type="transmembrane region" description="Helical" evidence="11">
    <location>
        <begin position="232"/>
        <end position="254"/>
    </location>
</feature>
<keyword evidence="14" id="KW-1185">Reference proteome</keyword>
<evidence type="ECO:0000256" key="7">
    <source>
        <dbReference type="ARBA" id="ARBA00022840"/>
    </source>
</evidence>
<dbReference type="GO" id="GO:0016887">
    <property type="term" value="F:ATP hydrolysis activity"/>
    <property type="evidence" value="ECO:0007669"/>
    <property type="project" value="InterPro"/>
</dbReference>
<comment type="subcellular location">
    <subcellularLocation>
        <location evidence="1">Membrane</location>
        <topology evidence="1">Multi-pass membrane protein</topology>
    </subcellularLocation>
</comment>
<feature type="transmembrane region" description="Helical" evidence="11">
    <location>
        <begin position="315"/>
        <end position="336"/>
    </location>
</feature>
<feature type="region of interest" description="Disordered" evidence="10">
    <location>
        <begin position="882"/>
        <end position="925"/>
    </location>
</feature>
<dbReference type="EMBL" id="LXWW01000514">
    <property type="protein sequence ID" value="OAO12744.1"/>
    <property type="molecule type" value="Genomic_DNA"/>
</dbReference>
<keyword evidence="9 11" id="KW-0472">Membrane</keyword>
<dbReference type="PROSITE" id="PS50893">
    <property type="entry name" value="ABC_TRANSPORTER_2"/>
    <property type="match status" value="2"/>
</dbReference>
<dbReference type="PROSITE" id="PS00211">
    <property type="entry name" value="ABC_TRANSPORTER_1"/>
    <property type="match status" value="1"/>
</dbReference>
<dbReference type="FunFam" id="3.40.50.300:FF:000335">
    <property type="entry name" value="ATP binding cassette subfamily A member 5"/>
    <property type="match status" value="2"/>
</dbReference>
<evidence type="ECO:0000256" key="11">
    <source>
        <dbReference type="SAM" id="Phobius"/>
    </source>
</evidence>
<keyword evidence="7" id="KW-0067">ATP-binding</keyword>
<feature type="transmembrane region" description="Helical" evidence="11">
    <location>
        <begin position="1275"/>
        <end position="1301"/>
    </location>
</feature>
<evidence type="ECO:0000256" key="10">
    <source>
        <dbReference type="SAM" id="MobiDB-lite"/>
    </source>
</evidence>
<keyword evidence="4 11" id="KW-0812">Transmembrane</keyword>
<evidence type="ECO:0000259" key="12">
    <source>
        <dbReference type="PROSITE" id="PS50893"/>
    </source>
</evidence>
<dbReference type="STRING" id="478820.A0A196S9S2"/>
<dbReference type="InterPro" id="IPR017871">
    <property type="entry name" value="ABC_transporter-like_CS"/>
</dbReference>
<keyword evidence="6" id="KW-0547">Nucleotide-binding</keyword>
<evidence type="ECO:0000256" key="4">
    <source>
        <dbReference type="ARBA" id="ARBA00022692"/>
    </source>
</evidence>
<comment type="similarity">
    <text evidence="2">Belongs to the ABC transporter superfamily. ABCA family.</text>
</comment>
<dbReference type="GO" id="GO:0016020">
    <property type="term" value="C:membrane"/>
    <property type="evidence" value="ECO:0007669"/>
    <property type="project" value="UniProtKB-SubCell"/>
</dbReference>
<comment type="caution">
    <text evidence="13">The sequence shown here is derived from an EMBL/GenBank/DDBJ whole genome shotgun (WGS) entry which is preliminary data.</text>
</comment>
<feature type="transmembrane region" description="Helical" evidence="11">
    <location>
        <begin position="965"/>
        <end position="990"/>
    </location>
</feature>
<feature type="domain" description="ABC transporter" evidence="12">
    <location>
        <begin position="1480"/>
        <end position="1713"/>
    </location>
</feature>
<evidence type="ECO:0000256" key="9">
    <source>
        <dbReference type="ARBA" id="ARBA00023136"/>
    </source>
</evidence>
<dbReference type="GO" id="GO:0005319">
    <property type="term" value="F:lipid transporter activity"/>
    <property type="evidence" value="ECO:0007669"/>
    <property type="project" value="TreeGrafter"/>
</dbReference>
<sequence>MTRKGTPYWTRFARQVRSLMKKNFYVLTNSKAALLCMILLPLALNVVLSIIEEKTKTSGFATAGDVSKLHKCRPMNTDCLLYSPHKRQEECQTLVYTPSTEPYNSIMRILAEQNDLVFGDDIVGYETGSDMMRAIFPFRNSTDRYVVGGVSFRTENNMIEFSIYANSTYDKCYENFDSKKNTYRLHESEILHAMGNAINAYDIADAQPVKLQLLYNPALTSSSAVLEQSAQMHAIIIPVMGGIFLVFLTMRIVSEKKNHMIDYLRTMGLLESANIWGYFFIYAAYSLLPALVYEISGRLLRIAFVQKAAVGIPTLWFFLYLVGMTMTAIWVAAMVVRPSRMAITIGLLLVVVFNRYNSYRGWVTELSFPTQKSYGVLIQFYNMINPAWIAYRSLAIIFFFIYKKGSFAWSDITSTVPVSSLLSTDPETGYVYNFLSFAVSLAFLFYLAWYYSYRSMCHERCCFFLSRSFWSPIPTVKVEGTDTRDADQIQSEKNQSITFSYVTKNFPSCTAVKELKMEILPNQIFTLLGPNGSGKTTSISMLTAVYPPSFGDIFIEGDSISRMSHQVQEKTGICNQFDYFWPQFTPRQMFDVIGAFKGYPLDTVRSEMERLMGVFQMQAYLDRSTETFSGGMKRKLSVALACMKGTRLIILDEPTSGMDPVSKMQVWDVLSSLRHDHTVVLTTHSMEEADALSDTIGIMYMGRLRAIGTSYGLKQAYGKGYKVDVILKDGFTGEEVIDLMNHKLPNSTVIASAATSLSLGIDKNDMGLLPVFLVGVGKCRSVKEWLISPSSLDEVFMHVVEVNRDVENADTMVAAEKEKEKKQLRLCKICGERPAATVTLYNKQGKAFEIEGLYCKHCASPGSTPNSSDNEQEAAMAVLTAQPTMDAEVEKEEKKEEKTEEKEVEKEKDKEVEDSTPETSVTDKAEELPVVNEAKAIPQVQRGRVLSALLWLQSVLFFKEKKRNIFMLVLSAVVVALVFVVKFFTVNLYVRCPDGQYVMGTCPEDGAMPFWDTVSRHEFYSAQVTEFWEETGTLLFSDSSVTGDDFIGAFSIAVNDAGVAKRFEDYNTAIGVKDGAPLDIPGYWNVIYTQDAKTLLLSQQEALRALGEQNGYKSGFPVIGYNISDAQCYRLLNKLVSQYSLLVKKSEGTALELELGMFDPDTTDINGACVTSMKNHERTRLVRSYTSKQAPFTILFLDNMYHNTHSNKPGFLASRLLITSKVFTNQGSSLVASIVVTGLSLYMIVFTILIVYRVVNDDVTGCRGLLYLNNVNTGLYAASLYLFFSLLMIGVGVICVGIIFALNIVTPSKLGSIALSFLVAALQNAMCSLFVAILVNQTLFGIVVVVAFNVLGYALVSSATLATSPLILAAIPGYYLSGFLTAFFVPASSSQSFVTSASGVALGSAVVYGALAYLLFFLRYDLAQVLESKRQKKLMKNQAFVASLKEEGTELRDVDVMAERSLIDAKFDAITPRAISGLALAVHNLTKYFPKDEGYKHVFNDITFGVRCNDVFGLLGPNGAGKTTLINILAGKLAANAGDFKVFGHAGSERSVVRQLIGVVPQFDIFFDNLTVREHLTLVARLHGVRRAEEAMKVRAAAQRVGLDRDAFNMTATLMSGGQKRRLSLAMAMVGEPQIVFLDEPSTGLDPESRREIWATIKRMQQSMTILLTTHSMEEADVLCSRISILTSDGLQCFGSQVHLKNKYGKGFLLSFAFCSAVTDEQAYVKTQIDAHLEFVEKKLGMSVYKVDKVREGKLVHVQNEVDLGVILGKITRLQANGVITKWSVCQSSLDDVFLRLCKEHERD</sequence>
<dbReference type="SUPFAM" id="SSF52540">
    <property type="entry name" value="P-loop containing nucleoside triphosphate hydrolases"/>
    <property type="match status" value="2"/>
</dbReference>
<evidence type="ECO:0000256" key="2">
    <source>
        <dbReference type="ARBA" id="ARBA00008869"/>
    </source>
</evidence>
<keyword evidence="3" id="KW-0813">Transport</keyword>
<dbReference type="Gene3D" id="3.40.50.300">
    <property type="entry name" value="P-loop containing nucleotide triphosphate hydrolases"/>
    <property type="match status" value="2"/>
</dbReference>
<dbReference type="GO" id="GO:0005524">
    <property type="term" value="F:ATP binding"/>
    <property type="evidence" value="ECO:0007669"/>
    <property type="project" value="UniProtKB-KW"/>
</dbReference>
<proteinExistence type="inferred from homology"/>
<feature type="transmembrane region" description="Helical" evidence="11">
    <location>
        <begin position="1230"/>
        <end position="1255"/>
    </location>
</feature>
<dbReference type="InterPro" id="IPR003593">
    <property type="entry name" value="AAA+_ATPase"/>
</dbReference>
<reference evidence="13 14" key="1">
    <citation type="submission" date="2016-05" db="EMBL/GenBank/DDBJ databases">
        <title>Nuclear genome of Blastocystis sp. subtype 1 NandII.</title>
        <authorList>
            <person name="Gentekaki E."/>
            <person name="Curtis B."/>
            <person name="Stairs C."/>
            <person name="Eme L."/>
            <person name="Herman E."/>
            <person name="Klimes V."/>
            <person name="Arias M.C."/>
            <person name="Elias M."/>
            <person name="Hilliou F."/>
            <person name="Klute M."/>
            <person name="Malik S.-B."/>
            <person name="Pightling A."/>
            <person name="Rachubinski R."/>
            <person name="Salas D."/>
            <person name="Schlacht A."/>
            <person name="Suga H."/>
            <person name="Archibald J."/>
            <person name="Ball S.G."/>
            <person name="Clark G."/>
            <person name="Dacks J."/>
            <person name="Van Der Giezen M."/>
            <person name="Tsaousis A."/>
            <person name="Roger A."/>
        </authorList>
    </citation>
    <scope>NUCLEOTIDE SEQUENCE [LARGE SCALE GENOMIC DNA]</scope>
    <source>
        <strain evidence="14">ATCC 50177 / NandII</strain>
    </source>
</reference>
<dbReference type="InterPro" id="IPR003439">
    <property type="entry name" value="ABC_transporter-like_ATP-bd"/>
</dbReference>
<feature type="transmembrane region" description="Helical" evidence="11">
    <location>
        <begin position="1366"/>
        <end position="1385"/>
    </location>
</feature>
<evidence type="ECO:0000256" key="1">
    <source>
        <dbReference type="ARBA" id="ARBA00004141"/>
    </source>
</evidence>
<dbReference type="PANTHER" id="PTHR19229">
    <property type="entry name" value="ATP-BINDING CASSETTE TRANSPORTER SUBFAMILY A ABCA"/>
    <property type="match status" value="1"/>
</dbReference>
<protein>
    <submittedName>
        <fullName evidence="13">WD repeat protein</fullName>
    </submittedName>
</protein>
<feature type="transmembrane region" description="Helical" evidence="11">
    <location>
        <begin position="275"/>
        <end position="295"/>
    </location>
</feature>
<dbReference type="SMART" id="SM00382">
    <property type="entry name" value="AAA"/>
    <property type="match status" value="2"/>
</dbReference>
<dbReference type="Proteomes" id="UP000078348">
    <property type="component" value="Unassembled WGS sequence"/>
</dbReference>
<dbReference type="Pfam" id="PF00005">
    <property type="entry name" value="ABC_tran"/>
    <property type="match status" value="2"/>
</dbReference>
<evidence type="ECO:0000256" key="3">
    <source>
        <dbReference type="ARBA" id="ARBA00022448"/>
    </source>
</evidence>
<evidence type="ECO:0000313" key="14">
    <source>
        <dbReference type="Proteomes" id="UP000078348"/>
    </source>
</evidence>
<feature type="transmembrane region" description="Helical" evidence="11">
    <location>
        <begin position="430"/>
        <end position="451"/>
    </location>
</feature>
<keyword evidence="5" id="KW-0677">Repeat</keyword>
<feature type="compositionally biased region" description="Basic and acidic residues" evidence="10">
    <location>
        <begin position="891"/>
        <end position="913"/>
    </location>
</feature>
<feature type="transmembrane region" description="Helical" evidence="11">
    <location>
        <begin position="1397"/>
        <end position="1420"/>
    </location>
</feature>
<feature type="domain" description="ABC transporter" evidence="12">
    <location>
        <begin position="497"/>
        <end position="726"/>
    </location>
</feature>
<evidence type="ECO:0000256" key="8">
    <source>
        <dbReference type="ARBA" id="ARBA00022989"/>
    </source>
</evidence>
<evidence type="ECO:0000256" key="5">
    <source>
        <dbReference type="ARBA" id="ARBA00022737"/>
    </source>
</evidence>
<evidence type="ECO:0000256" key="6">
    <source>
        <dbReference type="ARBA" id="ARBA00022741"/>
    </source>
</evidence>
<evidence type="ECO:0000313" key="13">
    <source>
        <dbReference type="EMBL" id="OAO12744.1"/>
    </source>
</evidence>
<dbReference type="InterPro" id="IPR026082">
    <property type="entry name" value="ABCA"/>
</dbReference>
<feature type="transmembrane region" description="Helical" evidence="11">
    <location>
        <begin position="1339"/>
        <end position="1359"/>
    </location>
</feature>
<feature type="transmembrane region" description="Helical" evidence="11">
    <location>
        <begin position="1313"/>
        <end position="1333"/>
    </location>
</feature>
<dbReference type="GO" id="GO:0140359">
    <property type="term" value="F:ABC-type transporter activity"/>
    <property type="evidence" value="ECO:0007669"/>
    <property type="project" value="InterPro"/>
</dbReference>
<accession>A0A196S9S2</accession>
<gene>
    <name evidence="13" type="ORF">AV274_5567</name>
</gene>
<keyword evidence="8 11" id="KW-1133">Transmembrane helix</keyword>
<organism evidence="13 14">
    <name type="scientific">Blastocystis sp. subtype 1 (strain ATCC 50177 / NandII)</name>
    <dbReference type="NCBI Taxonomy" id="478820"/>
    <lineage>
        <taxon>Eukaryota</taxon>
        <taxon>Sar</taxon>
        <taxon>Stramenopiles</taxon>
        <taxon>Bigyra</taxon>
        <taxon>Opalozoa</taxon>
        <taxon>Opalinata</taxon>
        <taxon>Blastocystidae</taxon>
        <taxon>Blastocystis</taxon>
    </lineage>
</organism>